<keyword evidence="2" id="KW-0119">Carbohydrate metabolism</keyword>
<dbReference type="KEGG" id="glj:GKIL_4484"/>
<dbReference type="PANTHER" id="PTHR30605">
    <property type="entry name" value="ANHYDRO-N-ACETYLMURAMIC ACID KINASE"/>
    <property type="match status" value="1"/>
</dbReference>
<dbReference type="Pfam" id="PF03702">
    <property type="entry name" value="AnmK"/>
    <property type="match status" value="1"/>
</dbReference>
<dbReference type="OrthoDB" id="9763949at2"/>
<dbReference type="eggNOG" id="COG2377">
    <property type="taxonomic scope" value="Bacteria"/>
</dbReference>
<comment type="pathway">
    <text evidence="2">Cell wall biogenesis; peptidoglycan recycling.</text>
</comment>
<evidence type="ECO:0000256" key="2">
    <source>
        <dbReference type="HAMAP-Rule" id="MF_01270"/>
    </source>
</evidence>
<dbReference type="GO" id="GO:0006040">
    <property type="term" value="P:amino sugar metabolic process"/>
    <property type="evidence" value="ECO:0007669"/>
    <property type="project" value="InterPro"/>
</dbReference>
<keyword evidence="2" id="KW-0067">ATP-binding</keyword>
<name>U5QSL9_GLOK1</name>
<dbReference type="GO" id="GO:0016773">
    <property type="term" value="F:phosphotransferase activity, alcohol group as acceptor"/>
    <property type="evidence" value="ECO:0007669"/>
    <property type="project" value="UniProtKB-UniRule"/>
</dbReference>
<dbReference type="HAMAP" id="MF_01270">
    <property type="entry name" value="AnhMurNAc_kinase"/>
    <property type="match status" value="1"/>
</dbReference>
<comment type="catalytic activity">
    <reaction evidence="2">
        <text>1,6-anhydro-N-acetyl-beta-muramate + ATP + H2O = N-acetyl-D-muramate 6-phosphate + ADP + H(+)</text>
        <dbReference type="Rhea" id="RHEA:24952"/>
        <dbReference type="ChEBI" id="CHEBI:15377"/>
        <dbReference type="ChEBI" id="CHEBI:15378"/>
        <dbReference type="ChEBI" id="CHEBI:30616"/>
        <dbReference type="ChEBI" id="CHEBI:58690"/>
        <dbReference type="ChEBI" id="CHEBI:58722"/>
        <dbReference type="ChEBI" id="CHEBI:456216"/>
        <dbReference type="EC" id="2.7.1.170"/>
    </reaction>
</comment>
<dbReference type="GO" id="GO:0005524">
    <property type="term" value="F:ATP binding"/>
    <property type="evidence" value="ECO:0007669"/>
    <property type="project" value="UniProtKB-UniRule"/>
</dbReference>
<dbReference type="NCBIfam" id="NF007139">
    <property type="entry name" value="PRK09585.1-3"/>
    <property type="match status" value="1"/>
</dbReference>
<reference evidence="3 4" key="1">
    <citation type="journal article" date="2013" name="PLoS ONE">
        <title>Cultivation and Complete Genome Sequencing of Gloeobacter kilaueensis sp. nov., from a Lava Cave in Kilauea Caldera, Hawai'i.</title>
        <authorList>
            <person name="Saw J.H."/>
            <person name="Schatz M."/>
            <person name="Brown M.V."/>
            <person name="Kunkel D.D."/>
            <person name="Foster J.S."/>
            <person name="Shick H."/>
            <person name="Christensen S."/>
            <person name="Hou S."/>
            <person name="Wan X."/>
            <person name="Donachie S.P."/>
        </authorList>
    </citation>
    <scope>NUCLEOTIDE SEQUENCE [LARGE SCALE GENOMIC DNA]</scope>
    <source>
        <strain evidence="4">JS</strain>
    </source>
</reference>
<dbReference type="GO" id="GO:0016301">
    <property type="term" value="F:kinase activity"/>
    <property type="evidence" value="ECO:0007669"/>
    <property type="project" value="UniProtKB-KW"/>
</dbReference>
<dbReference type="CDD" id="cd24050">
    <property type="entry name" value="ASKHA_NBD_ANMK"/>
    <property type="match status" value="1"/>
</dbReference>
<dbReference type="GO" id="GO:0097175">
    <property type="term" value="P:1,6-anhydro-N-acetyl-beta-muramic acid catabolic process"/>
    <property type="evidence" value="ECO:0007669"/>
    <property type="project" value="UniProtKB-UniRule"/>
</dbReference>
<feature type="binding site" evidence="2">
    <location>
        <begin position="12"/>
        <end position="19"/>
    </location>
    <ligand>
        <name>ATP</name>
        <dbReference type="ChEBI" id="CHEBI:30616"/>
    </ligand>
</feature>
<keyword evidence="4" id="KW-1185">Reference proteome</keyword>
<dbReference type="AlphaFoldDB" id="U5QSL9"/>
<dbReference type="EMBL" id="CP003587">
    <property type="protein sequence ID" value="AGY60730.1"/>
    <property type="molecule type" value="Genomic_DNA"/>
</dbReference>
<comment type="function">
    <text evidence="2">Catalyzes the specific phosphorylation of 1,6-anhydro-N-acetylmuramic acid (anhMurNAc) with the simultaneous cleavage of the 1,6-anhydro ring, generating MurNAc-6-P. Is required for the utilization of anhMurNAc either imported from the medium or derived from its own cell wall murein, and thus plays a role in cell wall recycling.</text>
</comment>
<dbReference type="GO" id="GO:0009254">
    <property type="term" value="P:peptidoglycan turnover"/>
    <property type="evidence" value="ECO:0007669"/>
    <property type="project" value="UniProtKB-UniRule"/>
</dbReference>
<keyword evidence="2 3" id="KW-0808">Transferase</keyword>
<dbReference type="STRING" id="1183438.GKIL_4484"/>
<gene>
    <name evidence="2 3" type="primary">anmK</name>
    <name evidence="3" type="ORF">GKIL_4484</name>
</gene>
<dbReference type="NCBIfam" id="NF007148">
    <property type="entry name" value="PRK09585.3-2"/>
    <property type="match status" value="1"/>
</dbReference>
<dbReference type="InterPro" id="IPR005338">
    <property type="entry name" value="Anhydro_N_Ac-Mur_kinase"/>
</dbReference>
<keyword evidence="1 2" id="KW-0418">Kinase</keyword>
<comment type="similarity">
    <text evidence="2">Belongs to the anhydro-N-acetylmuramic acid kinase family.</text>
</comment>
<dbReference type="Proteomes" id="UP000017396">
    <property type="component" value="Chromosome"/>
</dbReference>
<proteinExistence type="inferred from homology"/>
<sequence length="379" mass="39065">MAAALAIGLMSGTSLDGIDAALIAIEGSAEQPEVETLATLAVPYPAGLRERLLPVAEGEAVSVGAISALHRDVAIAFAEAAQQVIEAAGLSGAAIACIGSHGQTVHHQPPTGSAPGHTLQLGEGAWIAERTGVTTVSNFRSRDMAAGGQGAPLVPLVDYLLLRHPERARCIQNLGGIGNVTYLPAGATPKQVLAFDTGPANLLIDAVAQQLTGRPFDRDGALAAAGQVDSRLLAGWLADPYFALPPPKSTGRESFGYARAGQLLAEAAHLSPADLLATVSELTVESIARAYGDWLPTAPAEVFLGGGGVRNRYLVRRLRERLAPATVASTAEVGIDSDFKEAIAFAVLAWLRCSNRPGNLPSVSGAARAVLLGDVHPGR</sequence>
<dbReference type="SUPFAM" id="SSF53067">
    <property type="entry name" value="Actin-like ATPase domain"/>
    <property type="match status" value="1"/>
</dbReference>
<keyword evidence="2" id="KW-0547">Nucleotide-binding</keyword>
<evidence type="ECO:0000313" key="3">
    <source>
        <dbReference type="EMBL" id="AGY60730.1"/>
    </source>
</evidence>
<comment type="pathway">
    <text evidence="2">Amino-sugar metabolism; 1,6-anhydro-N-acetylmuramate degradation.</text>
</comment>
<dbReference type="EC" id="2.7.1.170" evidence="2"/>
<dbReference type="InterPro" id="IPR043129">
    <property type="entry name" value="ATPase_NBD"/>
</dbReference>
<dbReference type="PANTHER" id="PTHR30605:SF0">
    <property type="entry name" value="ANHYDRO-N-ACETYLMURAMIC ACID KINASE"/>
    <property type="match status" value="1"/>
</dbReference>
<dbReference type="Gene3D" id="3.30.420.40">
    <property type="match status" value="2"/>
</dbReference>
<accession>U5QSL9</accession>
<dbReference type="UniPathway" id="UPA00343"/>
<evidence type="ECO:0000256" key="1">
    <source>
        <dbReference type="ARBA" id="ARBA00022777"/>
    </source>
</evidence>
<dbReference type="UniPathway" id="UPA00544"/>
<organism evidence="3 4">
    <name type="scientific">Gloeobacter kilaueensis (strain ATCC BAA-2537 / CCAP 1431/1 / ULC 316 / JS1)</name>
    <dbReference type="NCBI Taxonomy" id="1183438"/>
    <lineage>
        <taxon>Bacteria</taxon>
        <taxon>Bacillati</taxon>
        <taxon>Cyanobacteriota</taxon>
        <taxon>Cyanophyceae</taxon>
        <taxon>Gloeobacterales</taxon>
        <taxon>Gloeobacteraceae</taxon>
        <taxon>Gloeobacter</taxon>
    </lineage>
</organism>
<dbReference type="PATRIC" id="fig|1183438.3.peg.4412"/>
<evidence type="ECO:0000313" key="4">
    <source>
        <dbReference type="Proteomes" id="UP000017396"/>
    </source>
</evidence>
<protein>
    <recommendedName>
        <fullName evidence="2">Anhydro-N-acetylmuramic acid kinase</fullName>
        <ecNumber evidence="2">2.7.1.170</ecNumber>
    </recommendedName>
    <alternativeName>
        <fullName evidence="2">AnhMurNAc kinase</fullName>
    </alternativeName>
</protein>
<dbReference type="HOGENOM" id="CLU_038782_1_0_3"/>